<dbReference type="InterPro" id="IPR015421">
    <property type="entry name" value="PyrdxlP-dep_Trfase_major"/>
</dbReference>
<dbReference type="GO" id="GO:0008483">
    <property type="term" value="F:transaminase activity"/>
    <property type="evidence" value="ECO:0007669"/>
    <property type="project" value="UniProtKB-KW"/>
</dbReference>
<dbReference type="PANTHER" id="PTHR42735:SF6">
    <property type="entry name" value="SPHINGOSINE-1-PHOSPHATE LYASE 1"/>
    <property type="match status" value="1"/>
</dbReference>
<evidence type="ECO:0000313" key="7">
    <source>
        <dbReference type="EMBL" id="QIP37882.1"/>
    </source>
</evidence>
<feature type="modified residue" description="N6-(pyridoxal phosphate)lysine" evidence="5">
    <location>
        <position position="237"/>
    </location>
</feature>
<dbReference type="Proteomes" id="UP000502345">
    <property type="component" value="Chromosome"/>
</dbReference>
<dbReference type="Gene3D" id="3.40.640.10">
    <property type="entry name" value="Type I PLP-dependent aspartate aminotransferase-like (Major domain)"/>
    <property type="match status" value="1"/>
</dbReference>
<accession>A0A6G9CLY7</accession>
<keyword evidence="7" id="KW-0808">Transferase</keyword>
<name>A0A6G9CLY7_RHOER</name>
<evidence type="ECO:0000256" key="5">
    <source>
        <dbReference type="PIRSR" id="PIRSR602129-50"/>
    </source>
</evidence>
<dbReference type="InterPro" id="IPR050477">
    <property type="entry name" value="GrpII_AminoAcid_Decarb"/>
</dbReference>
<dbReference type="InterPro" id="IPR002129">
    <property type="entry name" value="PyrdxlP-dep_de-COase"/>
</dbReference>
<proteinExistence type="inferred from homology"/>
<dbReference type="Pfam" id="PF00282">
    <property type="entry name" value="Pyridoxal_deC"/>
    <property type="match status" value="1"/>
</dbReference>
<organism evidence="7 8">
    <name type="scientific">Rhodococcus erythropolis</name>
    <name type="common">Arthrobacter picolinophilus</name>
    <dbReference type="NCBI Taxonomy" id="1833"/>
    <lineage>
        <taxon>Bacteria</taxon>
        <taxon>Bacillati</taxon>
        <taxon>Actinomycetota</taxon>
        <taxon>Actinomycetes</taxon>
        <taxon>Mycobacteriales</taxon>
        <taxon>Nocardiaceae</taxon>
        <taxon>Rhodococcus</taxon>
        <taxon>Rhodococcus erythropolis group</taxon>
    </lineage>
</organism>
<comment type="cofactor">
    <cofactor evidence="1 5 6">
        <name>pyridoxal 5'-phosphate</name>
        <dbReference type="ChEBI" id="CHEBI:597326"/>
    </cofactor>
</comment>
<dbReference type="Gene3D" id="3.90.1150.10">
    <property type="entry name" value="Aspartate Aminotransferase, domain 1"/>
    <property type="match status" value="1"/>
</dbReference>
<keyword evidence="3 6" id="KW-0456">Lyase</keyword>
<evidence type="ECO:0000313" key="8">
    <source>
        <dbReference type="Proteomes" id="UP000502345"/>
    </source>
</evidence>
<dbReference type="InterPro" id="IPR015424">
    <property type="entry name" value="PyrdxlP-dep_Trfase"/>
</dbReference>
<dbReference type="AlphaFoldDB" id="A0A6G9CLY7"/>
<dbReference type="GO" id="GO:0004058">
    <property type="term" value="F:aromatic-L-amino-acid decarboxylase activity"/>
    <property type="evidence" value="ECO:0007669"/>
    <property type="project" value="UniProtKB-ARBA"/>
</dbReference>
<evidence type="ECO:0000256" key="4">
    <source>
        <dbReference type="ARBA" id="ARBA00038302"/>
    </source>
</evidence>
<comment type="similarity">
    <text evidence="4">Belongs to the group II decarboxylase family. Sphingosine-1-phosphate lyase subfamily.</text>
</comment>
<protein>
    <submittedName>
        <fullName evidence="7">Aspartate aminotransferase family protein</fullName>
    </submittedName>
</protein>
<gene>
    <name evidence="7" type="ORF">G9444_0638</name>
</gene>
<keyword evidence="7" id="KW-0032">Aminotransferase</keyword>
<dbReference type="InterPro" id="IPR015422">
    <property type="entry name" value="PyrdxlP-dep_Trfase_small"/>
</dbReference>
<dbReference type="SUPFAM" id="SSF53383">
    <property type="entry name" value="PLP-dependent transferases"/>
    <property type="match status" value="1"/>
</dbReference>
<dbReference type="GO" id="GO:0030170">
    <property type="term" value="F:pyridoxal phosphate binding"/>
    <property type="evidence" value="ECO:0007669"/>
    <property type="project" value="InterPro"/>
</dbReference>
<evidence type="ECO:0000256" key="1">
    <source>
        <dbReference type="ARBA" id="ARBA00001933"/>
    </source>
</evidence>
<evidence type="ECO:0000256" key="3">
    <source>
        <dbReference type="ARBA" id="ARBA00023239"/>
    </source>
</evidence>
<reference evidence="7 8" key="1">
    <citation type="submission" date="2020-03" db="EMBL/GenBank/DDBJ databases">
        <title>Screen low temperature-resistant strains for efficient degradation of petroleum hydrocarbons under the low temperature.</title>
        <authorList>
            <person name="Wang Y."/>
            <person name="Chen J."/>
        </authorList>
    </citation>
    <scope>NUCLEOTIDE SEQUENCE [LARGE SCALE GENOMIC DNA]</scope>
    <source>
        <strain evidence="7 8">KB1</strain>
    </source>
</reference>
<evidence type="ECO:0000256" key="2">
    <source>
        <dbReference type="ARBA" id="ARBA00022898"/>
    </source>
</evidence>
<sequence length="414" mass="44463">MPASGWRQYEIEQRLHELLASDPPLHTGWPDTLWPVLPDKALSASRAAMSQFAHLNGFVKPSSLNVIEAELLAMVRDHLGVPEDGATTLTVGGTESNFLAVKGALFKARENGGVPGQPNMVIPETAHPSFDKASEELGIDVRRIAVGNEFRADPEAMANQIDENTVLLVASTPNYTHGTLDPVKELAALAQTHDLWFHIDACVGGCLLPALKRVAGESSTTPFDYPGVTSVSADLHKFGFTPTGISTLSVNSSELIRHHSFSIDVASSWPFRPYRRTGFTGSRSGAVLAGAWATLVALGRDGYEQIAQEIVSGADIFAKGLSTIAGFELVAPHESGIIVFTSTDPQCQIERVANVLERDGWPAMLAVSPPRLQFLLSPLPAHYYEEFIEAIRAAANEVRTGVAIDGAELTTYGA</sequence>
<dbReference type="GO" id="GO:0019752">
    <property type="term" value="P:carboxylic acid metabolic process"/>
    <property type="evidence" value="ECO:0007669"/>
    <property type="project" value="InterPro"/>
</dbReference>
<dbReference type="PANTHER" id="PTHR42735">
    <property type="match status" value="1"/>
</dbReference>
<evidence type="ECO:0000256" key="6">
    <source>
        <dbReference type="RuleBase" id="RU000382"/>
    </source>
</evidence>
<keyword evidence="2 5" id="KW-0663">Pyridoxal phosphate</keyword>
<dbReference type="EMBL" id="CP050124">
    <property type="protein sequence ID" value="QIP37882.1"/>
    <property type="molecule type" value="Genomic_DNA"/>
</dbReference>